<dbReference type="Gene3D" id="3.90.550.10">
    <property type="entry name" value="Spore Coat Polysaccharide Biosynthesis Protein SpsA, Chain A"/>
    <property type="match status" value="1"/>
</dbReference>
<comment type="caution">
    <text evidence="2">The sequence shown here is derived from an EMBL/GenBank/DDBJ whole genome shotgun (WGS) entry which is preliminary data.</text>
</comment>
<keyword evidence="3" id="KW-1185">Reference proteome</keyword>
<protein>
    <submittedName>
        <fullName evidence="2">Glycosyltransferase family 2 protein</fullName>
    </submittedName>
</protein>
<dbReference type="OrthoDB" id="9788101at2"/>
<dbReference type="GO" id="GO:0016740">
    <property type="term" value="F:transferase activity"/>
    <property type="evidence" value="ECO:0007669"/>
    <property type="project" value="UniProtKB-KW"/>
</dbReference>
<evidence type="ECO:0000313" key="3">
    <source>
        <dbReference type="Proteomes" id="UP000321945"/>
    </source>
</evidence>
<dbReference type="RefSeq" id="WP_111816142.1">
    <property type="nucleotide sequence ID" value="NZ_CBCRZQ010000006.1"/>
</dbReference>
<reference evidence="2 3" key="1">
    <citation type="submission" date="2019-08" db="EMBL/GenBank/DDBJ databases">
        <title>Genome of Aequorivita lipolytica Y10-2 (type strain).</title>
        <authorList>
            <person name="Bowman J.P."/>
        </authorList>
    </citation>
    <scope>NUCLEOTIDE SEQUENCE [LARGE SCALE GENOMIC DNA]</scope>
    <source>
        <strain evidence="2 3">Y10-2</strain>
    </source>
</reference>
<dbReference type="CDD" id="cd00761">
    <property type="entry name" value="Glyco_tranf_GTA_type"/>
    <property type="match status" value="1"/>
</dbReference>
<sequence length="316" mass="36915">MEVSVIIPAYNAASFVERAVKSALRHTEVKEILLIEDGSKDNTLQICKELRQQHNIVKLFQHNQGENQGAGATRNLGIRNATQNFIAFLDADDYYTEIRFQKEKEIFKKHPDADGVYGAIGVEYLDAVGAKAWEAKGFDHNTLTTVNKPVDPDHLFAFLTDFDNPKDYDGYFSIDAFTIKREQLLTSEIKFDASLRLHQDTIFLWQAAYALNLYTGEFEKPLAMRCVHSDNRFIHTKKLNASRSKMYKVMRDWTILQKLQNNFIEFFNQKYFEHYISSKEKTVKHFSYLKLLLVDRRIRNNFSKKQLKFVLRQIFS</sequence>
<dbReference type="Pfam" id="PF00535">
    <property type="entry name" value="Glycos_transf_2"/>
    <property type="match status" value="1"/>
</dbReference>
<dbReference type="PANTHER" id="PTHR43685">
    <property type="entry name" value="GLYCOSYLTRANSFERASE"/>
    <property type="match status" value="1"/>
</dbReference>
<name>A0A5C6YPI7_9FLAO</name>
<organism evidence="2 3">
    <name type="scientific">Aequorivita lipolytica</name>
    <dbReference type="NCBI Taxonomy" id="153267"/>
    <lineage>
        <taxon>Bacteria</taxon>
        <taxon>Pseudomonadati</taxon>
        <taxon>Bacteroidota</taxon>
        <taxon>Flavobacteriia</taxon>
        <taxon>Flavobacteriales</taxon>
        <taxon>Flavobacteriaceae</taxon>
        <taxon>Aequorivita</taxon>
    </lineage>
</organism>
<dbReference type="SUPFAM" id="SSF53448">
    <property type="entry name" value="Nucleotide-diphospho-sugar transferases"/>
    <property type="match status" value="1"/>
</dbReference>
<dbReference type="InterPro" id="IPR001173">
    <property type="entry name" value="Glyco_trans_2-like"/>
</dbReference>
<dbReference type="EMBL" id="VORU01000008">
    <property type="protein sequence ID" value="TXD68792.1"/>
    <property type="molecule type" value="Genomic_DNA"/>
</dbReference>
<feature type="domain" description="Glycosyltransferase 2-like" evidence="1">
    <location>
        <begin position="4"/>
        <end position="139"/>
    </location>
</feature>
<dbReference type="InterPro" id="IPR050834">
    <property type="entry name" value="Glycosyltransf_2"/>
</dbReference>
<proteinExistence type="predicted"/>
<dbReference type="PANTHER" id="PTHR43685:SF11">
    <property type="entry name" value="GLYCOSYLTRANSFERASE TAGX-RELATED"/>
    <property type="match status" value="1"/>
</dbReference>
<evidence type="ECO:0000259" key="1">
    <source>
        <dbReference type="Pfam" id="PF00535"/>
    </source>
</evidence>
<dbReference type="Proteomes" id="UP000321945">
    <property type="component" value="Unassembled WGS sequence"/>
</dbReference>
<gene>
    <name evidence="2" type="ORF">ESV24_10050</name>
</gene>
<evidence type="ECO:0000313" key="2">
    <source>
        <dbReference type="EMBL" id="TXD68792.1"/>
    </source>
</evidence>
<accession>A0A5C6YPI7</accession>
<dbReference type="InterPro" id="IPR029044">
    <property type="entry name" value="Nucleotide-diphossugar_trans"/>
</dbReference>
<dbReference type="AlphaFoldDB" id="A0A5C6YPI7"/>
<keyword evidence="2" id="KW-0808">Transferase</keyword>